<protein>
    <submittedName>
        <fullName evidence="1">Uncharacterized protein</fullName>
    </submittedName>
</protein>
<name>A0ABY9JUA1_9BACI</name>
<keyword evidence="2" id="KW-1185">Reference proteome</keyword>
<sequence length="71" mass="8420">MKDSWKTIDSSYLHKSTFGKIRKDKCELPNGVVIEEYVINEYPDWINAIVLTKDHQMVLVEKDWYVGNHCF</sequence>
<organism evidence="1 2">
    <name type="scientific">Bacillus carboniphilus</name>
    <dbReference type="NCBI Taxonomy" id="86663"/>
    <lineage>
        <taxon>Bacteria</taxon>
        <taxon>Bacillati</taxon>
        <taxon>Bacillota</taxon>
        <taxon>Bacilli</taxon>
        <taxon>Bacillales</taxon>
        <taxon>Bacillaceae</taxon>
        <taxon>Bacillus</taxon>
    </lineage>
</organism>
<evidence type="ECO:0000313" key="2">
    <source>
        <dbReference type="Proteomes" id="UP001197974"/>
    </source>
</evidence>
<evidence type="ECO:0000313" key="1">
    <source>
        <dbReference type="EMBL" id="WLR42323.1"/>
    </source>
</evidence>
<dbReference type="RefSeq" id="WP_226543027.1">
    <property type="nucleotide sequence ID" value="NZ_CP129013.1"/>
</dbReference>
<dbReference type="Proteomes" id="UP001197974">
    <property type="component" value="Chromosome"/>
</dbReference>
<dbReference type="Gene3D" id="3.90.79.10">
    <property type="entry name" value="Nucleoside Triphosphate Pyrophosphohydrolase"/>
    <property type="match status" value="1"/>
</dbReference>
<dbReference type="SUPFAM" id="SSF55811">
    <property type="entry name" value="Nudix"/>
    <property type="match status" value="1"/>
</dbReference>
<accession>A0ABY9JUA1</accession>
<reference evidence="1 2" key="1">
    <citation type="submission" date="2023-06" db="EMBL/GenBank/DDBJ databases">
        <title>Five Gram-positive bacteria isolated from mangrove sediments in Shenzhen, Guangdong, China.</title>
        <authorList>
            <person name="Yu S."/>
            <person name="Zheng W."/>
            <person name="Huang Y."/>
        </authorList>
    </citation>
    <scope>NUCLEOTIDE SEQUENCE [LARGE SCALE GENOMIC DNA]</scope>
    <source>
        <strain evidence="1 2">SaN35-3</strain>
    </source>
</reference>
<gene>
    <name evidence="1" type="ORF">LC087_16650</name>
</gene>
<dbReference type="EMBL" id="CP129013">
    <property type="protein sequence ID" value="WLR42323.1"/>
    <property type="molecule type" value="Genomic_DNA"/>
</dbReference>
<dbReference type="InterPro" id="IPR015797">
    <property type="entry name" value="NUDIX_hydrolase-like_dom_sf"/>
</dbReference>
<proteinExistence type="predicted"/>